<feature type="transmembrane region" description="Helical" evidence="1">
    <location>
        <begin position="47"/>
        <end position="69"/>
    </location>
</feature>
<sequence>FTSYGGGGGGGGGHGYRYSSPGSGGGYSYQPSEKSDKGMALKDLFELALTALAFLAFGLFKLNVIMCIFGGNGGMTTMTPDTEDVTARVRNARSAGSMQSVNVMAQRVLKSIEVFLHMQHDDGECLRQTLCENNRYSRSLKGTDRIWLPVWSLGLSWVAGRFSPNQFASAAMLEYLRASVLGLGNSKCESIYSKCSLEKLSTTRADRKRRKRKKRHGDTGDF</sequence>
<reference evidence="2" key="2">
    <citation type="submission" date="2023-05" db="EMBL/GenBank/DDBJ databases">
        <authorList>
            <person name="Fouks B."/>
        </authorList>
    </citation>
    <scope>NUCLEOTIDE SEQUENCE</scope>
    <source>
        <strain evidence="2">Stay&amp;Tobe</strain>
        <tissue evidence="2">Testes</tissue>
    </source>
</reference>
<evidence type="ECO:0000313" key="3">
    <source>
        <dbReference type="Proteomes" id="UP001233999"/>
    </source>
</evidence>
<keyword evidence="3" id="KW-1185">Reference proteome</keyword>
<keyword evidence="1" id="KW-0472">Membrane</keyword>
<dbReference type="EMBL" id="JASPKZ010000034">
    <property type="protein sequence ID" value="KAJ9601148.1"/>
    <property type="molecule type" value="Genomic_DNA"/>
</dbReference>
<keyword evidence="1" id="KW-0812">Transmembrane</keyword>
<dbReference type="Proteomes" id="UP001233999">
    <property type="component" value="Unassembled WGS sequence"/>
</dbReference>
<dbReference type="AlphaFoldDB" id="A0AAD8ANZ1"/>
<keyword evidence="1" id="KW-1133">Transmembrane helix</keyword>
<feature type="non-terminal residue" evidence="2">
    <location>
        <position position="1"/>
    </location>
</feature>
<reference evidence="2" key="1">
    <citation type="journal article" date="2023" name="IScience">
        <title>Live-bearing cockroach genome reveals convergent evolutionary mechanisms linked to viviparity in insects and beyond.</title>
        <authorList>
            <person name="Fouks B."/>
            <person name="Harrison M.C."/>
            <person name="Mikhailova A.A."/>
            <person name="Marchal E."/>
            <person name="English S."/>
            <person name="Carruthers M."/>
            <person name="Jennings E.C."/>
            <person name="Chiamaka E.L."/>
            <person name="Frigard R.A."/>
            <person name="Pippel M."/>
            <person name="Attardo G.M."/>
            <person name="Benoit J.B."/>
            <person name="Bornberg-Bauer E."/>
            <person name="Tobe S.S."/>
        </authorList>
    </citation>
    <scope>NUCLEOTIDE SEQUENCE</scope>
    <source>
        <strain evidence="2">Stay&amp;Tobe</strain>
    </source>
</reference>
<comment type="caution">
    <text evidence="2">The sequence shown here is derived from an EMBL/GenBank/DDBJ whole genome shotgun (WGS) entry which is preliminary data.</text>
</comment>
<accession>A0AAD8ANZ1</accession>
<evidence type="ECO:0000256" key="1">
    <source>
        <dbReference type="SAM" id="Phobius"/>
    </source>
</evidence>
<name>A0AAD8ANZ1_DIPPU</name>
<protein>
    <submittedName>
        <fullName evidence="2">Uncharacterized protein</fullName>
    </submittedName>
</protein>
<proteinExistence type="predicted"/>
<gene>
    <name evidence="2" type="ORF">L9F63_000727</name>
</gene>
<evidence type="ECO:0000313" key="2">
    <source>
        <dbReference type="EMBL" id="KAJ9601148.1"/>
    </source>
</evidence>
<organism evidence="2 3">
    <name type="scientific">Diploptera punctata</name>
    <name type="common">Pacific beetle cockroach</name>
    <dbReference type="NCBI Taxonomy" id="6984"/>
    <lineage>
        <taxon>Eukaryota</taxon>
        <taxon>Metazoa</taxon>
        <taxon>Ecdysozoa</taxon>
        <taxon>Arthropoda</taxon>
        <taxon>Hexapoda</taxon>
        <taxon>Insecta</taxon>
        <taxon>Pterygota</taxon>
        <taxon>Neoptera</taxon>
        <taxon>Polyneoptera</taxon>
        <taxon>Dictyoptera</taxon>
        <taxon>Blattodea</taxon>
        <taxon>Blaberoidea</taxon>
        <taxon>Blaberidae</taxon>
        <taxon>Diplopterinae</taxon>
        <taxon>Diploptera</taxon>
    </lineage>
</organism>